<dbReference type="Gene3D" id="1.10.1410.10">
    <property type="match status" value="1"/>
</dbReference>
<keyword evidence="9" id="KW-0460">Magnesium</keyword>
<dbReference type="EC" id="2.7.7.19" evidence="5"/>
<evidence type="ECO:0000259" key="11">
    <source>
        <dbReference type="Pfam" id="PF03828"/>
    </source>
</evidence>
<feature type="region of interest" description="Disordered" evidence="10">
    <location>
        <begin position="779"/>
        <end position="925"/>
    </location>
</feature>
<comment type="subcellular location">
    <subcellularLocation>
        <location evidence="3">Cytoplasm</location>
    </subcellularLocation>
</comment>
<keyword evidence="14" id="KW-1185">Reference proteome</keyword>
<evidence type="ECO:0000313" key="13">
    <source>
        <dbReference type="EMBL" id="KZS89374.1"/>
    </source>
</evidence>
<protein>
    <recommendedName>
        <fullName evidence="5">polynucleotide adenylyltransferase</fullName>
        <ecNumber evidence="5">2.7.7.19</ecNumber>
    </recommendedName>
</protein>
<comment type="cofactor">
    <cofactor evidence="1">
        <name>Mn(2+)</name>
        <dbReference type="ChEBI" id="CHEBI:29035"/>
    </cofactor>
</comment>
<dbReference type="Pfam" id="PF22600">
    <property type="entry name" value="MTPAP-like_central"/>
    <property type="match status" value="1"/>
</dbReference>
<keyword evidence="6" id="KW-0963">Cytoplasm</keyword>
<feature type="compositionally biased region" description="Polar residues" evidence="10">
    <location>
        <begin position="860"/>
        <end position="893"/>
    </location>
</feature>
<evidence type="ECO:0000256" key="8">
    <source>
        <dbReference type="ARBA" id="ARBA00022723"/>
    </source>
</evidence>
<dbReference type="GO" id="GO:0010605">
    <property type="term" value="P:negative regulation of macromolecule metabolic process"/>
    <property type="evidence" value="ECO:0007669"/>
    <property type="project" value="UniProtKB-ARBA"/>
</dbReference>
<feature type="compositionally biased region" description="Polar residues" evidence="10">
    <location>
        <begin position="807"/>
        <end position="853"/>
    </location>
</feature>
<reference evidence="13 14" key="1">
    <citation type="journal article" date="2016" name="Mol. Biol. Evol.">
        <title>Comparative Genomics of Early-Diverging Mushroom-Forming Fungi Provides Insights into the Origins of Lignocellulose Decay Capabilities.</title>
        <authorList>
            <person name="Nagy L.G."/>
            <person name="Riley R."/>
            <person name="Tritt A."/>
            <person name="Adam C."/>
            <person name="Daum C."/>
            <person name="Floudas D."/>
            <person name="Sun H."/>
            <person name="Yadav J.S."/>
            <person name="Pangilinan J."/>
            <person name="Larsson K.H."/>
            <person name="Matsuura K."/>
            <person name="Barry K."/>
            <person name="Labutti K."/>
            <person name="Kuo R."/>
            <person name="Ohm R.A."/>
            <person name="Bhattacharya S.S."/>
            <person name="Shirouzu T."/>
            <person name="Yoshinaga Y."/>
            <person name="Martin F.M."/>
            <person name="Grigoriev I.V."/>
            <person name="Hibbett D.S."/>
        </authorList>
    </citation>
    <scope>NUCLEOTIDE SEQUENCE [LARGE SCALE GENOMIC DNA]</scope>
    <source>
        <strain evidence="13 14">HHB9708</strain>
    </source>
</reference>
<sequence length="954" mass="104898">MTTFAPQPTGVPSPEHASAYSLQQSQRSPNLAALRSSNTKAYFCHELSQCLYDFVLQLLPTAEELDVKEDVRKLLEKLIQTLEPSSRLLSFGSTANGFSLRNSDMDLCCLIDAKERPNASDLVQLVGDLLKRETKFEVKPLPHARIPIVKLSLSATDGLPFGIACDIGFENRLALENTRLLYSYACIDPTRVRIMVLFLKVWSKRRKINSPYRGTLSSYGYVLLVIYFLVHVKNPPVLPNLQQIPPLQPITHEEMHIGEHNIWFFDDVETLRQRWRSQNHESVAELLIDFFKYYSRDFLYNTGVASIRAGLLKKESKGWLNEPDPRGGRYQDLAQERNRLCIEDPFENDYNVARCVTRDGLYLIRGEFMRASRILLHRPERAITSLAELCAEREDDLPLPTPTPLFTGPPRLAPIPAQNPYTIGSGSHDLRRPDSAPKDRLSPPRELFEVSSPSAVAGPSRVNEQEAPEHMAPKRAKWTSPPPAGADAEDLTSFESRFGRGLQLATASSEAREKENQGELTPPEEGLSDDDATSDIFPSDNRSIASVPEELPQRHDSPLPSHRSVGQLAALRAVDHAFQVHVSPATPRSPRDEFNRGRATNRSELESESGSLTISSQNGPRATSQLPELETRSQTPRRSLSGPSSWAMGSEGPSSSTRSTQPSSQPSARSPTVSPIAESPTFVQGSSNAGHHALPHNYATVAMLPARLSYQTARTSIPAHILYHQPATSMNRGPAVSVQTPSLTELGSPSLPSRGDAAVHSGYPSLVYNTSQPGNWHGVSSYPSVATNSSATSRQRQSPQSGSSSGADRTSTVNLNASSKSTHSPVDRSSVTLTSAPTWSSIASQSRPNQRPESQIAVAQPSTPSRSPTMSASNTNLANVSRSISPITPNSPRIRQRITPPQSHAAPWPIETLPTTPSVSPNPNAEQDLALTLQHMVIQDRVDDRRVRRSNTLR</sequence>
<dbReference type="PANTHER" id="PTHR12271">
    <property type="entry name" value="POLY A POLYMERASE CID PAP -RELATED"/>
    <property type="match status" value="1"/>
</dbReference>
<name>A0A164Q6K1_9AGAM</name>
<dbReference type="STRING" id="1314777.A0A164Q6K1"/>
<evidence type="ECO:0000259" key="12">
    <source>
        <dbReference type="Pfam" id="PF22600"/>
    </source>
</evidence>
<evidence type="ECO:0000256" key="9">
    <source>
        <dbReference type="ARBA" id="ARBA00022842"/>
    </source>
</evidence>
<feature type="region of interest" description="Disordered" evidence="10">
    <location>
        <begin position="730"/>
        <end position="757"/>
    </location>
</feature>
<feature type="compositionally biased region" description="Basic and acidic residues" evidence="10">
    <location>
        <begin position="589"/>
        <end position="605"/>
    </location>
</feature>
<keyword evidence="7" id="KW-0808">Transferase</keyword>
<evidence type="ECO:0000256" key="4">
    <source>
        <dbReference type="ARBA" id="ARBA00008593"/>
    </source>
</evidence>
<feature type="compositionally biased region" description="Low complexity" evidence="10">
    <location>
        <begin position="653"/>
        <end position="672"/>
    </location>
</feature>
<feature type="compositionally biased region" description="Polar residues" evidence="10">
    <location>
        <begin position="781"/>
        <end position="792"/>
    </location>
</feature>
<feature type="compositionally biased region" description="Polar residues" evidence="10">
    <location>
        <begin position="730"/>
        <end position="751"/>
    </location>
</feature>
<feature type="domain" description="Poly(A) RNA polymerase mitochondrial-like central palm" evidence="12">
    <location>
        <begin position="47"/>
        <end position="185"/>
    </location>
</feature>
<keyword evidence="8" id="KW-0479">Metal-binding</keyword>
<evidence type="ECO:0000256" key="7">
    <source>
        <dbReference type="ARBA" id="ARBA00022679"/>
    </source>
</evidence>
<comment type="cofactor">
    <cofactor evidence="2">
        <name>Mg(2+)</name>
        <dbReference type="ChEBI" id="CHEBI:18420"/>
    </cofactor>
</comment>
<feature type="region of interest" description="Disordered" evidence="10">
    <location>
        <begin position="1"/>
        <end position="22"/>
    </location>
</feature>
<evidence type="ECO:0000256" key="5">
    <source>
        <dbReference type="ARBA" id="ARBA00012388"/>
    </source>
</evidence>
<dbReference type="Gene3D" id="3.30.460.10">
    <property type="entry name" value="Beta Polymerase, domain 2"/>
    <property type="match status" value="1"/>
</dbReference>
<gene>
    <name evidence="13" type="ORF">SISNIDRAFT_431935</name>
</gene>
<dbReference type="EMBL" id="KV419428">
    <property type="protein sequence ID" value="KZS89374.1"/>
    <property type="molecule type" value="Genomic_DNA"/>
</dbReference>
<dbReference type="InterPro" id="IPR054708">
    <property type="entry name" value="MTPAP-like_central"/>
</dbReference>
<feature type="domain" description="PAP-associated" evidence="11">
    <location>
        <begin position="282"/>
        <end position="349"/>
    </location>
</feature>
<feature type="compositionally biased region" description="Polar residues" evidence="10">
    <location>
        <begin position="913"/>
        <end position="925"/>
    </location>
</feature>
<dbReference type="SUPFAM" id="SSF81631">
    <property type="entry name" value="PAP/OAS1 substrate-binding domain"/>
    <property type="match status" value="1"/>
</dbReference>
<organism evidence="13 14">
    <name type="scientific">Sistotremastrum niveocremeum HHB9708</name>
    <dbReference type="NCBI Taxonomy" id="1314777"/>
    <lineage>
        <taxon>Eukaryota</taxon>
        <taxon>Fungi</taxon>
        <taxon>Dikarya</taxon>
        <taxon>Basidiomycota</taxon>
        <taxon>Agaricomycotina</taxon>
        <taxon>Agaricomycetes</taxon>
        <taxon>Sistotremastrales</taxon>
        <taxon>Sistotremastraceae</taxon>
        <taxon>Sertulicium</taxon>
        <taxon>Sertulicium niveocremeum</taxon>
    </lineage>
</organism>
<evidence type="ECO:0000313" key="14">
    <source>
        <dbReference type="Proteomes" id="UP000076722"/>
    </source>
</evidence>
<evidence type="ECO:0000256" key="10">
    <source>
        <dbReference type="SAM" id="MobiDB-lite"/>
    </source>
</evidence>
<dbReference type="GO" id="GO:0031123">
    <property type="term" value="P:RNA 3'-end processing"/>
    <property type="evidence" value="ECO:0007669"/>
    <property type="project" value="TreeGrafter"/>
</dbReference>
<dbReference type="GO" id="GO:1990817">
    <property type="term" value="F:poly(A) RNA polymerase activity"/>
    <property type="evidence" value="ECO:0007669"/>
    <property type="project" value="UniProtKB-EC"/>
</dbReference>
<feature type="compositionally biased region" description="Basic and acidic residues" evidence="10">
    <location>
        <begin position="428"/>
        <end position="448"/>
    </location>
</feature>
<dbReference type="Proteomes" id="UP000076722">
    <property type="component" value="Unassembled WGS sequence"/>
</dbReference>
<feature type="compositionally biased region" description="Basic and acidic residues" evidence="10">
    <location>
        <begin position="463"/>
        <end position="472"/>
    </location>
</feature>
<proteinExistence type="inferred from homology"/>
<accession>A0A164Q6K1</accession>
<comment type="similarity">
    <text evidence="4">Belongs to the DNA polymerase type-B-like family.</text>
</comment>
<evidence type="ECO:0000256" key="6">
    <source>
        <dbReference type="ARBA" id="ARBA00022490"/>
    </source>
</evidence>
<evidence type="ECO:0000256" key="1">
    <source>
        <dbReference type="ARBA" id="ARBA00001936"/>
    </source>
</evidence>
<dbReference type="CDD" id="cd05402">
    <property type="entry name" value="NT_PAP_TUTase"/>
    <property type="match status" value="1"/>
</dbReference>
<feature type="region of interest" description="Disordered" evidence="10">
    <location>
        <begin position="394"/>
        <end position="689"/>
    </location>
</feature>
<dbReference type="SUPFAM" id="SSF81301">
    <property type="entry name" value="Nucleotidyltransferase"/>
    <property type="match status" value="1"/>
</dbReference>
<feature type="compositionally biased region" description="Low complexity" evidence="10">
    <location>
        <begin position="793"/>
        <end position="806"/>
    </location>
</feature>
<dbReference type="PANTHER" id="PTHR12271:SF40">
    <property type="entry name" value="POLY(A) RNA POLYMERASE GLD2"/>
    <property type="match status" value="1"/>
</dbReference>
<evidence type="ECO:0000256" key="3">
    <source>
        <dbReference type="ARBA" id="ARBA00004496"/>
    </source>
</evidence>
<feature type="compositionally biased region" description="Polar residues" evidence="10">
    <location>
        <begin position="606"/>
        <end position="644"/>
    </location>
</feature>
<dbReference type="InterPro" id="IPR002058">
    <property type="entry name" value="PAP_assoc"/>
</dbReference>
<dbReference type="GO" id="GO:0046872">
    <property type="term" value="F:metal ion binding"/>
    <property type="evidence" value="ECO:0007669"/>
    <property type="project" value="UniProtKB-KW"/>
</dbReference>
<dbReference type="GO" id="GO:0005737">
    <property type="term" value="C:cytoplasm"/>
    <property type="evidence" value="ECO:0007669"/>
    <property type="project" value="UniProtKB-SubCell"/>
</dbReference>
<dbReference type="InterPro" id="IPR043519">
    <property type="entry name" value="NT_sf"/>
</dbReference>
<dbReference type="OrthoDB" id="407432at2759"/>
<dbReference type="Pfam" id="PF03828">
    <property type="entry name" value="PAP_assoc"/>
    <property type="match status" value="1"/>
</dbReference>
<dbReference type="AlphaFoldDB" id="A0A164Q6K1"/>
<evidence type="ECO:0000256" key="2">
    <source>
        <dbReference type="ARBA" id="ARBA00001946"/>
    </source>
</evidence>